<dbReference type="AlphaFoldDB" id="A0A1B9IGP9"/>
<feature type="compositionally biased region" description="Acidic residues" evidence="1">
    <location>
        <begin position="36"/>
        <end position="46"/>
    </location>
</feature>
<reference evidence="2 3" key="1">
    <citation type="submission" date="2013-07" db="EMBL/GenBank/DDBJ databases">
        <title>The Genome Sequence of Kwoniella mangroviensis CBS10435.</title>
        <authorList>
            <consortium name="The Broad Institute Genome Sequencing Platform"/>
            <person name="Cuomo C."/>
            <person name="Litvintseva A."/>
            <person name="Chen Y."/>
            <person name="Heitman J."/>
            <person name="Sun S."/>
            <person name="Springer D."/>
            <person name="Dromer F."/>
            <person name="Young S.K."/>
            <person name="Zeng Q."/>
            <person name="Gargeya S."/>
            <person name="Fitzgerald M."/>
            <person name="Abouelleil A."/>
            <person name="Alvarado L."/>
            <person name="Berlin A.M."/>
            <person name="Chapman S.B."/>
            <person name="Dewar J."/>
            <person name="Goldberg J."/>
            <person name="Griggs A."/>
            <person name="Gujja S."/>
            <person name="Hansen M."/>
            <person name="Howarth C."/>
            <person name="Imamovic A."/>
            <person name="Larimer J."/>
            <person name="McCowan C."/>
            <person name="Murphy C."/>
            <person name="Pearson M."/>
            <person name="Priest M."/>
            <person name="Roberts A."/>
            <person name="Saif S."/>
            <person name="Shea T."/>
            <person name="Sykes S."/>
            <person name="Wortman J."/>
            <person name="Nusbaum C."/>
            <person name="Birren B."/>
        </authorList>
    </citation>
    <scope>NUCLEOTIDE SEQUENCE [LARGE SCALE GENOMIC DNA]</scope>
    <source>
        <strain evidence="2 3">CBS 10435</strain>
    </source>
</reference>
<proteinExistence type="predicted"/>
<dbReference type="STRING" id="1331196.A0A1B9IGP9"/>
<dbReference type="SUPFAM" id="SSF52833">
    <property type="entry name" value="Thioredoxin-like"/>
    <property type="match status" value="1"/>
</dbReference>
<organism evidence="2 3">
    <name type="scientific">Kwoniella mangroviensis CBS 10435</name>
    <dbReference type="NCBI Taxonomy" id="1331196"/>
    <lineage>
        <taxon>Eukaryota</taxon>
        <taxon>Fungi</taxon>
        <taxon>Dikarya</taxon>
        <taxon>Basidiomycota</taxon>
        <taxon>Agaricomycotina</taxon>
        <taxon>Tremellomycetes</taxon>
        <taxon>Tremellales</taxon>
        <taxon>Cryptococcaceae</taxon>
        <taxon>Kwoniella</taxon>
    </lineage>
</organism>
<feature type="compositionally biased region" description="Low complexity" evidence="1">
    <location>
        <begin position="25"/>
        <end position="35"/>
    </location>
</feature>
<reference evidence="3" key="2">
    <citation type="submission" date="2013-12" db="EMBL/GenBank/DDBJ databases">
        <title>Evolution of pathogenesis and genome organization in the Tremellales.</title>
        <authorList>
            <person name="Cuomo C."/>
            <person name="Litvintseva A."/>
            <person name="Heitman J."/>
            <person name="Chen Y."/>
            <person name="Sun S."/>
            <person name="Springer D."/>
            <person name="Dromer F."/>
            <person name="Young S."/>
            <person name="Zeng Q."/>
            <person name="Chapman S."/>
            <person name="Gujja S."/>
            <person name="Saif S."/>
            <person name="Birren B."/>
        </authorList>
    </citation>
    <scope>NUCLEOTIDE SEQUENCE [LARGE SCALE GENOMIC DNA]</scope>
    <source>
        <strain evidence="3">CBS 10435</strain>
    </source>
</reference>
<dbReference type="PANTHER" id="PTHR46052">
    <property type="entry name" value="PHOSDUCIN-LIKE PROTEIN"/>
    <property type="match status" value="1"/>
</dbReference>
<dbReference type="Gene3D" id="3.40.30.10">
    <property type="entry name" value="Glutaredoxin"/>
    <property type="match status" value="1"/>
</dbReference>
<dbReference type="InterPro" id="IPR036249">
    <property type="entry name" value="Thioredoxin-like_sf"/>
</dbReference>
<sequence>MPDSLETAALNGSLFTFDDSPPSPARSNSSASLLNTDDDLGPDLDDGPSSSKIGQRGDTSGKGVPPVNGSQIEHDGPQTGPKGVISDRKAHSTVQQQRRDRELNDKALEQNRKALIGLTVHEEDQLRRREEEENELNEWRRRRKQQLIRNPEQDEDEGEDEGRRQSIKRGGLRELDKTNFIDAVERNGWVVVLIYEPEIPRCVSLLASLLHLSLNLPSPSTLSIPVTLYKARATSLQFSLLPPTSSTITHYEDEEPIGTPDPDVLPTMLVYKDGELEKNWVRVDWEVDESGVEGLLRKEGILPSVRAGKMGARVGINRSRDLLDDEDDEGEEDE</sequence>
<evidence type="ECO:0000256" key="1">
    <source>
        <dbReference type="SAM" id="MobiDB-lite"/>
    </source>
</evidence>
<dbReference type="PANTHER" id="PTHR46052:SF1">
    <property type="entry name" value="PHOSDUCIN-LIKE PROTEIN"/>
    <property type="match status" value="1"/>
</dbReference>
<dbReference type="EMBL" id="KI669469">
    <property type="protein sequence ID" value="OCF54703.1"/>
    <property type="molecule type" value="Genomic_DNA"/>
</dbReference>
<evidence type="ECO:0000313" key="3">
    <source>
        <dbReference type="Proteomes" id="UP000092583"/>
    </source>
</evidence>
<feature type="region of interest" description="Disordered" evidence="1">
    <location>
        <begin position="147"/>
        <end position="170"/>
    </location>
</feature>
<dbReference type="InterPro" id="IPR051499">
    <property type="entry name" value="Phosducin-like_reg"/>
</dbReference>
<protein>
    <recommendedName>
        <fullName evidence="4">Phosducin thioredoxin-like domain-containing protein</fullName>
    </recommendedName>
</protein>
<gene>
    <name evidence="2" type="ORF">L486_07837</name>
</gene>
<keyword evidence="3" id="KW-1185">Reference proteome</keyword>
<name>A0A1B9IGP9_9TREE</name>
<dbReference type="OrthoDB" id="70588at2759"/>
<accession>A0A1B9IGP9</accession>
<feature type="region of interest" description="Disordered" evidence="1">
    <location>
        <begin position="1"/>
        <end position="105"/>
    </location>
</feature>
<dbReference type="Proteomes" id="UP000092583">
    <property type="component" value="Unassembled WGS sequence"/>
</dbReference>
<evidence type="ECO:0000313" key="2">
    <source>
        <dbReference type="EMBL" id="OCF54703.1"/>
    </source>
</evidence>
<evidence type="ECO:0008006" key="4">
    <source>
        <dbReference type="Google" id="ProtNLM"/>
    </source>
</evidence>